<protein>
    <submittedName>
        <fullName evidence="4">Acetyltransferase (GNAT) family protein</fullName>
    </submittedName>
</protein>
<accession>A0A542DZF3</accession>
<dbReference type="Proteomes" id="UP000317893">
    <property type="component" value="Unassembled WGS sequence"/>
</dbReference>
<evidence type="ECO:0000313" key="4">
    <source>
        <dbReference type="EMBL" id="TQJ08467.1"/>
    </source>
</evidence>
<dbReference type="PANTHER" id="PTHR43877">
    <property type="entry name" value="AMINOALKYLPHOSPHONATE N-ACETYLTRANSFERASE-RELATED-RELATED"/>
    <property type="match status" value="1"/>
</dbReference>
<dbReference type="AlphaFoldDB" id="A0A542DZF3"/>
<evidence type="ECO:0000259" key="3">
    <source>
        <dbReference type="PROSITE" id="PS51186"/>
    </source>
</evidence>
<dbReference type="GO" id="GO:0016747">
    <property type="term" value="F:acyltransferase activity, transferring groups other than amino-acyl groups"/>
    <property type="evidence" value="ECO:0007669"/>
    <property type="project" value="InterPro"/>
</dbReference>
<dbReference type="InterPro" id="IPR050832">
    <property type="entry name" value="Bact_Acetyltransf"/>
</dbReference>
<comment type="caution">
    <text evidence="4">The sequence shown here is derived from an EMBL/GenBank/DDBJ whole genome shotgun (WGS) entry which is preliminary data.</text>
</comment>
<keyword evidence="2" id="KW-0012">Acyltransferase</keyword>
<proteinExistence type="predicted"/>
<evidence type="ECO:0000256" key="1">
    <source>
        <dbReference type="ARBA" id="ARBA00022679"/>
    </source>
</evidence>
<dbReference type="InterPro" id="IPR016181">
    <property type="entry name" value="Acyl_CoA_acyltransferase"/>
</dbReference>
<dbReference type="Pfam" id="PF00583">
    <property type="entry name" value="Acetyltransf_1"/>
    <property type="match status" value="1"/>
</dbReference>
<name>A0A542DZF3_9MICO</name>
<dbReference type="OrthoDB" id="9789603at2"/>
<gene>
    <name evidence="4" type="ORF">FB458_1557</name>
</gene>
<feature type="domain" description="N-acetyltransferase" evidence="3">
    <location>
        <begin position="17"/>
        <end position="167"/>
    </location>
</feature>
<sequence length="167" mass="17793">MAHPSPPDRLEVAGTTFTVDRASRDDVAGIVALLHDDAVAAGRESPDDLAPYLLAFERVDADPAHQLVVVHDPDGGLAATLQLTVVPGLSRRGTTRVVVEAVRVAPDRRGGGLGGALLGWAERWALARGATLVQLTTDVRRTDAHRFYERLGYVASHVGFKKELTAG</sequence>
<dbReference type="SUPFAM" id="SSF55729">
    <property type="entry name" value="Acyl-CoA N-acyltransferases (Nat)"/>
    <property type="match status" value="1"/>
</dbReference>
<evidence type="ECO:0000313" key="5">
    <source>
        <dbReference type="Proteomes" id="UP000317893"/>
    </source>
</evidence>
<dbReference type="PANTHER" id="PTHR43877:SF2">
    <property type="entry name" value="AMINOALKYLPHOSPHONATE N-ACETYLTRANSFERASE-RELATED"/>
    <property type="match status" value="1"/>
</dbReference>
<dbReference type="PROSITE" id="PS51186">
    <property type="entry name" value="GNAT"/>
    <property type="match status" value="1"/>
</dbReference>
<dbReference type="Gene3D" id="3.40.630.30">
    <property type="match status" value="1"/>
</dbReference>
<keyword evidence="1 4" id="KW-0808">Transferase</keyword>
<organism evidence="4 5">
    <name type="scientific">Lapillicoccus jejuensis</name>
    <dbReference type="NCBI Taxonomy" id="402171"/>
    <lineage>
        <taxon>Bacteria</taxon>
        <taxon>Bacillati</taxon>
        <taxon>Actinomycetota</taxon>
        <taxon>Actinomycetes</taxon>
        <taxon>Micrococcales</taxon>
        <taxon>Intrasporangiaceae</taxon>
        <taxon>Lapillicoccus</taxon>
    </lineage>
</organism>
<dbReference type="EMBL" id="VFMN01000001">
    <property type="protein sequence ID" value="TQJ08467.1"/>
    <property type="molecule type" value="Genomic_DNA"/>
</dbReference>
<evidence type="ECO:0000256" key="2">
    <source>
        <dbReference type="ARBA" id="ARBA00023315"/>
    </source>
</evidence>
<keyword evidence="5" id="KW-1185">Reference proteome</keyword>
<dbReference type="InterPro" id="IPR000182">
    <property type="entry name" value="GNAT_dom"/>
</dbReference>
<reference evidence="4 5" key="1">
    <citation type="submission" date="2019-06" db="EMBL/GenBank/DDBJ databases">
        <title>Sequencing the genomes of 1000 actinobacteria strains.</title>
        <authorList>
            <person name="Klenk H.-P."/>
        </authorList>
    </citation>
    <scope>NUCLEOTIDE SEQUENCE [LARGE SCALE GENOMIC DNA]</scope>
    <source>
        <strain evidence="4 5">DSM 18607</strain>
    </source>
</reference>
<dbReference type="RefSeq" id="WP_141847984.1">
    <property type="nucleotide sequence ID" value="NZ_BAAAPR010000004.1"/>
</dbReference>